<dbReference type="AlphaFoldDB" id="A0A0A2TXD7"/>
<reference evidence="1 2" key="1">
    <citation type="journal article" date="2015" name="Stand. Genomic Sci.">
        <title>High quality draft genome sequence of the moderately halophilic bacterium Pontibacillus yanchengensis Y32(T) and comparison among Pontibacillus genomes.</title>
        <authorList>
            <person name="Huang J."/>
            <person name="Qiao Z.X."/>
            <person name="Tang J.W."/>
            <person name="Wang G."/>
        </authorList>
    </citation>
    <scope>NUCLEOTIDE SEQUENCE [LARGE SCALE GENOMIC DNA]</scope>
    <source>
        <strain evidence="1 2">Y32</strain>
    </source>
</reference>
<dbReference type="EMBL" id="AVBF01000007">
    <property type="protein sequence ID" value="KGP73915.1"/>
    <property type="molecule type" value="Genomic_DNA"/>
</dbReference>
<dbReference type="Pfam" id="PF13797">
    <property type="entry name" value="Post_transc_reg"/>
    <property type="match status" value="1"/>
</dbReference>
<organism evidence="1 2">
    <name type="scientific">Pontibacillus yanchengensis Y32</name>
    <dbReference type="NCBI Taxonomy" id="1385514"/>
    <lineage>
        <taxon>Bacteria</taxon>
        <taxon>Bacillati</taxon>
        <taxon>Bacillota</taxon>
        <taxon>Bacilli</taxon>
        <taxon>Bacillales</taxon>
        <taxon>Bacillaceae</taxon>
        <taxon>Pontibacillus</taxon>
    </lineage>
</organism>
<evidence type="ECO:0008006" key="3">
    <source>
        <dbReference type="Google" id="ProtNLM"/>
    </source>
</evidence>
<dbReference type="Proteomes" id="UP000030147">
    <property type="component" value="Unassembled WGS sequence"/>
</dbReference>
<accession>A0A0A2TXD7</accession>
<gene>
    <name evidence="1" type="ORF">N782_21450</name>
</gene>
<dbReference type="eggNOG" id="ENOG5032UP3">
    <property type="taxonomic scope" value="Bacteria"/>
</dbReference>
<protein>
    <recommendedName>
        <fullName evidence="3">Post-transcriptional regulator</fullName>
    </recommendedName>
</protein>
<evidence type="ECO:0000313" key="1">
    <source>
        <dbReference type="EMBL" id="KGP73915.1"/>
    </source>
</evidence>
<evidence type="ECO:0000313" key="2">
    <source>
        <dbReference type="Proteomes" id="UP000030147"/>
    </source>
</evidence>
<proteinExistence type="predicted"/>
<keyword evidence="2" id="KW-1185">Reference proteome</keyword>
<dbReference type="RefSeq" id="WP_237582551.1">
    <property type="nucleotide sequence ID" value="NZ_AVBF01000007.1"/>
</dbReference>
<name>A0A0A2TXD7_9BACI</name>
<sequence>MEEGKTVVEWKKWIEPVLQSKVEEFHMLGYEKARKEEIWDCLIHKVWKGKPNKRLYEIVQDVFHLSVGTYMAYLTVQAYQSDDLLASIEALRYNYPESESHEEAEMYD</sequence>
<dbReference type="InterPro" id="IPR025716">
    <property type="entry name" value="Post-transcriptional_regulator"/>
</dbReference>
<dbReference type="STRING" id="1385514.N782_21450"/>
<comment type="caution">
    <text evidence="1">The sequence shown here is derived from an EMBL/GenBank/DDBJ whole genome shotgun (WGS) entry which is preliminary data.</text>
</comment>